<feature type="compositionally biased region" description="Polar residues" evidence="1">
    <location>
        <begin position="105"/>
        <end position="120"/>
    </location>
</feature>
<evidence type="ECO:0000313" key="3">
    <source>
        <dbReference type="Proteomes" id="UP000623467"/>
    </source>
</evidence>
<name>A0A8H6X9K8_9AGAR</name>
<comment type="caution">
    <text evidence="2">The sequence shown here is derived from an EMBL/GenBank/DDBJ whole genome shotgun (WGS) entry which is preliminary data.</text>
</comment>
<evidence type="ECO:0000256" key="1">
    <source>
        <dbReference type="SAM" id="MobiDB-lite"/>
    </source>
</evidence>
<evidence type="ECO:0000313" key="2">
    <source>
        <dbReference type="EMBL" id="KAF7337185.1"/>
    </source>
</evidence>
<dbReference type="Proteomes" id="UP000623467">
    <property type="component" value="Unassembled WGS sequence"/>
</dbReference>
<feature type="region of interest" description="Disordered" evidence="1">
    <location>
        <begin position="99"/>
        <end position="143"/>
    </location>
</feature>
<feature type="region of interest" description="Disordered" evidence="1">
    <location>
        <begin position="358"/>
        <end position="386"/>
    </location>
</feature>
<gene>
    <name evidence="2" type="ORF">MSAN_02270600</name>
</gene>
<dbReference type="AlphaFoldDB" id="A0A8H6X9K8"/>
<feature type="compositionally biased region" description="Low complexity" evidence="1">
    <location>
        <begin position="121"/>
        <end position="138"/>
    </location>
</feature>
<accession>A0A8H6X9K8</accession>
<dbReference type="EMBL" id="JACAZH010000035">
    <property type="protein sequence ID" value="KAF7337185.1"/>
    <property type="molecule type" value="Genomic_DNA"/>
</dbReference>
<feature type="region of interest" description="Disordered" evidence="1">
    <location>
        <begin position="164"/>
        <end position="209"/>
    </location>
</feature>
<protein>
    <submittedName>
        <fullName evidence="2">Uncharacterized protein</fullName>
    </submittedName>
</protein>
<proteinExistence type="predicted"/>
<dbReference type="OrthoDB" id="3263429at2759"/>
<organism evidence="2 3">
    <name type="scientific">Mycena sanguinolenta</name>
    <dbReference type="NCBI Taxonomy" id="230812"/>
    <lineage>
        <taxon>Eukaryota</taxon>
        <taxon>Fungi</taxon>
        <taxon>Dikarya</taxon>
        <taxon>Basidiomycota</taxon>
        <taxon>Agaricomycotina</taxon>
        <taxon>Agaricomycetes</taxon>
        <taxon>Agaricomycetidae</taxon>
        <taxon>Agaricales</taxon>
        <taxon>Marasmiineae</taxon>
        <taxon>Mycenaceae</taxon>
        <taxon>Mycena</taxon>
    </lineage>
</organism>
<feature type="compositionally biased region" description="Polar residues" evidence="1">
    <location>
        <begin position="184"/>
        <end position="195"/>
    </location>
</feature>
<sequence length="386" mass="41602">MPYNQNGPNASTMAGTYNDVAGTQTNNISGGGSPGNMPEVGIQPGANVARFGTYNDVGGDQHNVTKVGTIRSLAIDGANQVTSYFERFKNTGNIVYNTNNTTNNSSQHTAGDSFTDARTTNNYNSISPGSGSSSYFPPLQDKDNTNTIRPISIPLVYDDLDQLADPNKAADDTPRSPPPLFHGSVTNRSTLRQQSNNELPKPPPKDDPVLEVEIPELRRRVQQLNDDIELCAIDIAGLYGQYLGHKLKHTKLAGFHTAVTELIRPGQERDATGVEVAIPCLQSLFSATLAQKIMEPFAPGIDADTNTQLSSIYRIVSSNEPRELRAIWRSITYKSCIHGRSSDGYATILSNEIVQATHPGRDSSAHQESCVGRTGTAGPPTDELSG</sequence>
<reference evidence="2" key="1">
    <citation type="submission" date="2020-05" db="EMBL/GenBank/DDBJ databases">
        <title>Mycena genomes resolve the evolution of fungal bioluminescence.</title>
        <authorList>
            <person name="Tsai I.J."/>
        </authorList>
    </citation>
    <scope>NUCLEOTIDE SEQUENCE</scope>
    <source>
        <strain evidence="2">160909Yilan</strain>
    </source>
</reference>
<keyword evidence="3" id="KW-1185">Reference proteome</keyword>